<dbReference type="EMBL" id="JH598094">
    <property type="status" value="NOT_ANNOTATED_CDS"/>
    <property type="molecule type" value="Genomic_DNA"/>
</dbReference>
<dbReference type="Proteomes" id="UP000011713">
    <property type="component" value="Unassembled WGS sequence"/>
</dbReference>
<reference evidence="2" key="1">
    <citation type="journal article" date="2010" name="Science">
        <title>Signatures of adaptation to obligate biotrophy in the Hyaloperonospora arabidopsidis genome.</title>
        <authorList>
            <person name="Baxter L."/>
            <person name="Tripathy S."/>
            <person name="Ishaque N."/>
            <person name="Boot N."/>
            <person name="Cabral A."/>
            <person name="Kemen E."/>
            <person name="Thines M."/>
            <person name="Ah-Fong A."/>
            <person name="Anderson R."/>
            <person name="Badejoko W."/>
            <person name="Bittner-Eddy P."/>
            <person name="Boore J.L."/>
            <person name="Chibucos M.C."/>
            <person name="Coates M."/>
            <person name="Dehal P."/>
            <person name="Delehaunty K."/>
            <person name="Dong S."/>
            <person name="Downton P."/>
            <person name="Dumas B."/>
            <person name="Fabro G."/>
            <person name="Fronick C."/>
            <person name="Fuerstenberg S.I."/>
            <person name="Fulton L."/>
            <person name="Gaulin E."/>
            <person name="Govers F."/>
            <person name="Hughes L."/>
            <person name="Humphray S."/>
            <person name="Jiang R.H."/>
            <person name="Judelson H."/>
            <person name="Kamoun S."/>
            <person name="Kyung K."/>
            <person name="Meijer H."/>
            <person name="Minx P."/>
            <person name="Morris P."/>
            <person name="Nelson J."/>
            <person name="Phuntumart V."/>
            <person name="Qutob D."/>
            <person name="Rehmany A."/>
            <person name="Rougon-Cardoso A."/>
            <person name="Ryden P."/>
            <person name="Torto-Alalibo T."/>
            <person name="Studholme D."/>
            <person name="Wang Y."/>
            <person name="Win J."/>
            <person name="Wood J."/>
            <person name="Clifton S.W."/>
            <person name="Rogers J."/>
            <person name="Van den Ackerveken G."/>
            <person name="Jones J.D."/>
            <person name="McDowell J.M."/>
            <person name="Beynon J."/>
            <person name="Tyler B.M."/>
        </authorList>
    </citation>
    <scope>NUCLEOTIDE SEQUENCE [LARGE SCALE GENOMIC DNA]</scope>
    <source>
        <strain evidence="2">Emoy2</strain>
    </source>
</reference>
<sequence>MQHGDLGPDFCVPLGVIAQRNAAVATDVDDRVRVQVFRGGGGPGRVRVRMVLWRGCSSHWSVQKGHGDGWREEVVVVVVGRGIETVRRCRSSVPTCGSCLREELGVLPQVLVDYVPIPSQLATRRFLQSSHSLPELKSRLGHAERARAVKLGDLMLGPIDYRPVEYTLSKIRAVTVDDTWDGGSLLLWSLLSRRGIFVLVRCAPYLTTRFDSTWSALAHEKSH</sequence>
<keyword evidence="2" id="KW-1185">Reference proteome</keyword>
<proteinExistence type="predicted"/>
<evidence type="ECO:0000313" key="1">
    <source>
        <dbReference type="EnsemblProtists" id="HpaP800554"/>
    </source>
</evidence>
<reference evidence="1" key="2">
    <citation type="submission" date="2015-06" db="UniProtKB">
        <authorList>
            <consortium name="EnsemblProtists"/>
        </authorList>
    </citation>
    <scope>IDENTIFICATION</scope>
    <source>
        <strain evidence="1">Emoy2</strain>
    </source>
</reference>
<evidence type="ECO:0000313" key="2">
    <source>
        <dbReference type="Proteomes" id="UP000011713"/>
    </source>
</evidence>
<name>M4B2Q6_HYAAE</name>
<protein>
    <submittedName>
        <fullName evidence="1">Uncharacterized protein</fullName>
    </submittedName>
</protein>
<organism evidence="1 2">
    <name type="scientific">Hyaloperonospora arabidopsidis (strain Emoy2)</name>
    <name type="common">Downy mildew agent</name>
    <name type="synonym">Peronospora arabidopsidis</name>
    <dbReference type="NCBI Taxonomy" id="559515"/>
    <lineage>
        <taxon>Eukaryota</taxon>
        <taxon>Sar</taxon>
        <taxon>Stramenopiles</taxon>
        <taxon>Oomycota</taxon>
        <taxon>Peronosporomycetes</taxon>
        <taxon>Peronosporales</taxon>
        <taxon>Peronosporaceae</taxon>
        <taxon>Hyaloperonospora</taxon>
    </lineage>
</organism>
<dbReference type="InParanoid" id="M4B2Q6"/>
<accession>M4B2Q6</accession>
<dbReference type="HOGENOM" id="CLU_1242163_0_0_1"/>
<dbReference type="VEuPathDB" id="FungiDB:HpaG800554"/>
<dbReference type="AlphaFoldDB" id="M4B2Q6"/>
<dbReference type="EnsemblProtists" id="HpaT800554">
    <property type="protein sequence ID" value="HpaP800554"/>
    <property type="gene ID" value="HpaG800554"/>
</dbReference>